<dbReference type="SUPFAM" id="SSF57667">
    <property type="entry name" value="beta-beta-alpha zinc fingers"/>
    <property type="match status" value="1"/>
</dbReference>
<feature type="domain" description="C2H2-type" evidence="3">
    <location>
        <begin position="35"/>
        <end position="63"/>
    </location>
</feature>
<organism evidence="4 5">
    <name type="scientific">Dreissena polymorpha</name>
    <name type="common">Zebra mussel</name>
    <name type="synonym">Mytilus polymorpha</name>
    <dbReference type="NCBI Taxonomy" id="45954"/>
    <lineage>
        <taxon>Eukaryota</taxon>
        <taxon>Metazoa</taxon>
        <taxon>Spiralia</taxon>
        <taxon>Lophotrochozoa</taxon>
        <taxon>Mollusca</taxon>
        <taxon>Bivalvia</taxon>
        <taxon>Autobranchia</taxon>
        <taxon>Heteroconchia</taxon>
        <taxon>Euheterodonta</taxon>
        <taxon>Imparidentia</taxon>
        <taxon>Neoheterodontei</taxon>
        <taxon>Myida</taxon>
        <taxon>Dreissenoidea</taxon>
        <taxon>Dreissenidae</taxon>
        <taxon>Dreissena</taxon>
    </lineage>
</organism>
<dbReference type="EMBL" id="JAIWYP010000011">
    <property type="protein sequence ID" value="KAH3738820.1"/>
    <property type="molecule type" value="Genomic_DNA"/>
</dbReference>
<keyword evidence="1" id="KW-0862">Zinc</keyword>
<dbReference type="PROSITE" id="PS00028">
    <property type="entry name" value="ZINC_FINGER_C2H2_1"/>
    <property type="match status" value="1"/>
</dbReference>
<feature type="compositionally biased region" description="Basic and acidic residues" evidence="2">
    <location>
        <begin position="105"/>
        <end position="123"/>
    </location>
</feature>
<reference evidence="4" key="1">
    <citation type="journal article" date="2019" name="bioRxiv">
        <title>The Genome of the Zebra Mussel, Dreissena polymorpha: A Resource for Invasive Species Research.</title>
        <authorList>
            <person name="McCartney M.A."/>
            <person name="Auch B."/>
            <person name="Kono T."/>
            <person name="Mallez S."/>
            <person name="Zhang Y."/>
            <person name="Obille A."/>
            <person name="Becker A."/>
            <person name="Abrahante J.E."/>
            <person name="Garbe J."/>
            <person name="Badalamenti J.P."/>
            <person name="Herman A."/>
            <person name="Mangelson H."/>
            <person name="Liachko I."/>
            <person name="Sullivan S."/>
            <person name="Sone E.D."/>
            <person name="Koren S."/>
            <person name="Silverstein K.A.T."/>
            <person name="Beckman K.B."/>
            <person name="Gohl D.M."/>
        </authorList>
    </citation>
    <scope>NUCLEOTIDE SEQUENCE</scope>
    <source>
        <strain evidence="4">Duluth1</strain>
        <tissue evidence="4">Whole animal</tissue>
    </source>
</reference>
<dbReference type="InterPro" id="IPR036236">
    <property type="entry name" value="Znf_C2H2_sf"/>
</dbReference>
<evidence type="ECO:0000313" key="4">
    <source>
        <dbReference type="EMBL" id="KAH3738820.1"/>
    </source>
</evidence>
<evidence type="ECO:0000256" key="1">
    <source>
        <dbReference type="PROSITE-ProRule" id="PRU00042"/>
    </source>
</evidence>
<reference evidence="4" key="2">
    <citation type="submission" date="2020-11" db="EMBL/GenBank/DDBJ databases">
        <authorList>
            <person name="McCartney M.A."/>
            <person name="Auch B."/>
            <person name="Kono T."/>
            <person name="Mallez S."/>
            <person name="Becker A."/>
            <person name="Gohl D.M."/>
            <person name="Silverstein K.A.T."/>
            <person name="Koren S."/>
            <person name="Bechman K.B."/>
            <person name="Herman A."/>
            <person name="Abrahante J.E."/>
            <person name="Garbe J."/>
        </authorList>
    </citation>
    <scope>NUCLEOTIDE SEQUENCE</scope>
    <source>
        <strain evidence="4">Duluth1</strain>
        <tissue evidence="4">Whole animal</tissue>
    </source>
</reference>
<dbReference type="AlphaFoldDB" id="A0A9D4HXE0"/>
<dbReference type="Proteomes" id="UP000828390">
    <property type="component" value="Unassembled WGS sequence"/>
</dbReference>
<feature type="region of interest" description="Disordered" evidence="2">
    <location>
        <begin position="89"/>
        <end position="130"/>
    </location>
</feature>
<accession>A0A9D4HXE0</accession>
<evidence type="ECO:0000256" key="2">
    <source>
        <dbReference type="SAM" id="MobiDB-lite"/>
    </source>
</evidence>
<dbReference type="Gene3D" id="3.30.160.60">
    <property type="entry name" value="Classic Zinc Finger"/>
    <property type="match status" value="1"/>
</dbReference>
<dbReference type="InterPro" id="IPR013087">
    <property type="entry name" value="Znf_C2H2_type"/>
</dbReference>
<evidence type="ECO:0000259" key="3">
    <source>
        <dbReference type="PROSITE" id="PS50157"/>
    </source>
</evidence>
<comment type="caution">
    <text evidence="4">The sequence shown here is derived from an EMBL/GenBank/DDBJ whole genome shotgun (WGS) entry which is preliminary data.</text>
</comment>
<gene>
    <name evidence="4" type="ORF">DPMN_045463</name>
</gene>
<name>A0A9D4HXE0_DREPO</name>
<dbReference type="GO" id="GO:0008270">
    <property type="term" value="F:zinc ion binding"/>
    <property type="evidence" value="ECO:0007669"/>
    <property type="project" value="UniProtKB-KW"/>
</dbReference>
<keyword evidence="5" id="KW-1185">Reference proteome</keyword>
<protein>
    <recommendedName>
        <fullName evidence="3">C2H2-type domain-containing protein</fullName>
    </recommendedName>
</protein>
<sequence>MGPTKCNSCDAGPFSSYSSYQRHWVMKHSETDTIFQCSLCSKKFGSSKDGVAHQRKQHNYSGQLTPETMRNMNYIDPYGVLPYKMDHSERLRQKRKQSEVAPDLTTRRTDCRHEETTFDEEGKPVTFQNK</sequence>
<proteinExistence type="predicted"/>
<evidence type="ECO:0000313" key="5">
    <source>
        <dbReference type="Proteomes" id="UP000828390"/>
    </source>
</evidence>
<dbReference type="SMART" id="SM00355">
    <property type="entry name" value="ZnF_C2H2"/>
    <property type="match status" value="2"/>
</dbReference>
<dbReference type="PROSITE" id="PS50157">
    <property type="entry name" value="ZINC_FINGER_C2H2_2"/>
    <property type="match status" value="1"/>
</dbReference>
<keyword evidence="1" id="KW-0479">Metal-binding</keyword>
<keyword evidence="1" id="KW-0863">Zinc-finger</keyword>